<evidence type="ECO:0000256" key="3">
    <source>
        <dbReference type="ARBA" id="ARBA00022448"/>
    </source>
</evidence>
<evidence type="ECO:0000256" key="5">
    <source>
        <dbReference type="SAM" id="SignalP"/>
    </source>
</evidence>
<dbReference type="EMBL" id="CP127294">
    <property type="protein sequence ID" value="WIX79418.1"/>
    <property type="molecule type" value="Genomic_DNA"/>
</dbReference>
<dbReference type="PROSITE" id="PS51257">
    <property type="entry name" value="PROKAR_LIPOPROTEIN"/>
    <property type="match status" value="1"/>
</dbReference>
<organism evidence="6 7">
    <name type="scientific">Amycolatopsis carbonis</name>
    <dbReference type="NCBI Taxonomy" id="715471"/>
    <lineage>
        <taxon>Bacteria</taxon>
        <taxon>Bacillati</taxon>
        <taxon>Actinomycetota</taxon>
        <taxon>Actinomycetes</taxon>
        <taxon>Pseudonocardiales</taxon>
        <taxon>Pseudonocardiaceae</taxon>
        <taxon>Amycolatopsis</taxon>
    </lineage>
</organism>
<dbReference type="InterPro" id="IPR050490">
    <property type="entry name" value="Bact_solute-bd_prot1"/>
</dbReference>
<protein>
    <submittedName>
        <fullName evidence="6">Sugar ABC transporter substrate-binding protein</fullName>
    </submittedName>
</protein>
<dbReference type="PANTHER" id="PTHR43649">
    <property type="entry name" value="ARABINOSE-BINDING PROTEIN-RELATED"/>
    <property type="match status" value="1"/>
</dbReference>
<dbReference type="Gene3D" id="3.40.190.10">
    <property type="entry name" value="Periplasmic binding protein-like II"/>
    <property type="match status" value="1"/>
</dbReference>
<proteinExistence type="inferred from homology"/>
<dbReference type="SUPFAM" id="SSF53850">
    <property type="entry name" value="Periplasmic binding protein-like II"/>
    <property type="match status" value="1"/>
</dbReference>
<keyword evidence="4 5" id="KW-0732">Signal</keyword>
<sequence>MKIRTWAATGLAAVLGAVLAGCGGGSADAGGNTVNWWTWDDHQAAAYQVCADAFQKANPGTTVKISQYTVADYFTKLTAGFVAGTAPDAFQDSVQYLQAYASQHQLLPLDDYIKKDNFDLKKFSVGVDSWKFTDGKQYGLPLDWASAGLYYNTDALTKAGYTAAEVQNLSWNPDDGGTFDKMVAHLTIDKLGVRGDQPGFDKNNVATYGMGQLAAKDFIGQVTFSAFASTLGWRLGDKPEWPTKFNYSDPRFVKTVNYIRTLTDRGLAPKIGTFTTGGGQSTVSDADLIGSGKVAMELSGSWSAPSFAKLPGVKIGIAAPPTGPDGKTRALTSNSNGNTIWAGTKNPDLTWKWVSYMGSQECQTAASKTGTFFPSIPASMDATTAAMKPQGVDLSVFTAMLKNRSLYPAEVYANGAAVQAAEEPLLESFYSHNRNDEVFPDMEKQSVSLLAKS</sequence>
<feature type="chain" id="PRO_5040909104" evidence="5">
    <location>
        <begin position="21"/>
        <end position="453"/>
    </location>
</feature>
<keyword evidence="7" id="KW-1185">Reference proteome</keyword>
<reference evidence="6 7" key="1">
    <citation type="submission" date="2023-06" db="EMBL/GenBank/DDBJ databases">
        <authorList>
            <person name="Oyuntsetseg B."/>
            <person name="Kim S.B."/>
        </authorList>
    </citation>
    <scope>NUCLEOTIDE SEQUENCE [LARGE SCALE GENOMIC DNA]</scope>
    <source>
        <strain evidence="6 7">2-15</strain>
    </source>
</reference>
<evidence type="ECO:0000256" key="1">
    <source>
        <dbReference type="ARBA" id="ARBA00004196"/>
    </source>
</evidence>
<keyword evidence="3" id="KW-0813">Transport</keyword>
<dbReference type="Proteomes" id="UP001236014">
    <property type="component" value="Chromosome"/>
</dbReference>
<dbReference type="Pfam" id="PF01547">
    <property type="entry name" value="SBP_bac_1"/>
    <property type="match status" value="1"/>
</dbReference>
<dbReference type="InterPro" id="IPR006059">
    <property type="entry name" value="SBP"/>
</dbReference>
<feature type="signal peptide" evidence="5">
    <location>
        <begin position="1"/>
        <end position="20"/>
    </location>
</feature>
<dbReference type="GO" id="GO:0030313">
    <property type="term" value="C:cell envelope"/>
    <property type="evidence" value="ECO:0007669"/>
    <property type="project" value="UniProtKB-SubCell"/>
</dbReference>
<dbReference type="RefSeq" id="WP_285970107.1">
    <property type="nucleotide sequence ID" value="NZ_CP127294.1"/>
</dbReference>
<evidence type="ECO:0000313" key="7">
    <source>
        <dbReference type="Proteomes" id="UP001236014"/>
    </source>
</evidence>
<accession>A0A9Y2MW48</accession>
<comment type="similarity">
    <text evidence="2">Belongs to the bacterial solute-binding protein 1 family.</text>
</comment>
<evidence type="ECO:0000256" key="2">
    <source>
        <dbReference type="ARBA" id="ARBA00008520"/>
    </source>
</evidence>
<comment type="subcellular location">
    <subcellularLocation>
        <location evidence="1">Cell envelope</location>
    </subcellularLocation>
</comment>
<evidence type="ECO:0000256" key="4">
    <source>
        <dbReference type="ARBA" id="ARBA00022729"/>
    </source>
</evidence>
<dbReference type="AlphaFoldDB" id="A0A9Y2MW48"/>
<dbReference type="PANTHER" id="PTHR43649:SF31">
    <property type="entry name" value="SN-GLYCEROL-3-PHOSPHATE-BINDING PERIPLASMIC PROTEIN UGPB"/>
    <property type="match status" value="1"/>
</dbReference>
<gene>
    <name evidence="6" type="ORF">QRX50_00955</name>
</gene>
<dbReference type="KEGG" id="acab:QRX50_00955"/>
<name>A0A9Y2MW48_9PSEU</name>
<dbReference type="CDD" id="cd13585">
    <property type="entry name" value="PBP2_TMBP_like"/>
    <property type="match status" value="1"/>
</dbReference>
<evidence type="ECO:0000313" key="6">
    <source>
        <dbReference type="EMBL" id="WIX79418.1"/>
    </source>
</evidence>